<keyword evidence="8" id="KW-1185">Reference proteome</keyword>
<protein>
    <recommendedName>
        <fullName evidence="5">Ribosome biogenesis regulatory protein</fullName>
    </recommendedName>
</protein>
<dbReference type="GO" id="GO:0042273">
    <property type="term" value="P:ribosomal large subunit biogenesis"/>
    <property type="evidence" value="ECO:0007669"/>
    <property type="project" value="TreeGrafter"/>
</dbReference>
<dbReference type="EMBL" id="LR743592">
    <property type="protein sequence ID" value="CAA2619946.1"/>
    <property type="molecule type" value="Genomic_DNA"/>
</dbReference>
<accession>A0A7I8IQA3</accession>
<evidence type="ECO:0000313" key="7">
    <source>
        <dbReference type="EMBL" id="CAA2619946.1"/>
    </source>
</evidence>
<feature type="region of interest" description="Disordered" evidence="6">
    <location>
        <begin position="305"/>
        <end position="336"/>
    </location>
</feature>
<dbReference type="AlphaFoldDB" id="A0A7I8IQA3"/>
<proteinExistence type="inferred from homology"/>
<dbReference type="Proteomes" id="UP001189122">
    <property type="component" value="Unassembled WGS sequence"/>
</dbReference>
<dbReference type="InterPro" id="IPR007023">
    <property type="entry name" value="Ribosom_reg"/>
</dbReference>
<evidence type="ECO:0000256" key="3">
    <source>
        <dbReference type="ARBA" id="ARBA00022517"/>
    </source>
</evidence>
<gene>
    <name evidence="7" type="ORF">SI7747_05006115</name>
</gene>
<evidence type="ECO:0000313" key="8">
    <source>
        <dbReference type="Proteomes" id="UP001189122"/>
    </source>
</evidence>
<feature type="region of interest" description="Disordered" evidence="6">
    <location>
        <begin position="155"/>
        <end position="192"/>
    </location>
</feature>
<feature type="compositionally biased region" description="Basic and acidic residues" evidence="6">
    <location>
        <begin position="155"/>
        <end position="183"/>
    </location>
</feature>
<dbReference type="GO" id="GO:0005730">
    <property type="term" value="C:nucleolus"/>
    <property type="evidence" value="ECO:0007669"/>
    <property type="project" value="TreeGrafter"/>
</dbReference>
<dbReference type="GO" id="GO:0030687">
    <property type="term" value="C:preribosome, large subunit precursor"/>
    <property type="evidence" value="ECO:0007669"/>
    <property type="project" value="TreeGrafter"/>
</dbReference>
<name>A0A7I8IQA3_SPIIN</name>
<dbReference type="PANTHER" id="PTHR17602">
    <property type="entry name" value="RIBOSOME BIOGENESIS REGULATORY PROTEIN"/>
    <property type="match status" value="1"/>
</dbReference>
<comment type="similarity">
    <text evidence="2 5">Belongs to the RRS1 family.</text>
</comment>
<feature type="compositionally biased region" description="Basic and acidic residues" evidence="6">
    <location>
        <begin position="241"/>
        <end position="252"/>
    </location>
</feature>
<evidence type="ECO:0000256" key="4">
    <source>
        <dbReference type="ARBA" id="ARBA00023242"/>
    </source>
</evidence>
<organism evidence="7">
    <name type="scientific">Spirodela intermedia</name>
    <name type="common">Intermediate duckweed</name>
    <dbReference type="NCBI Taxonomy" id="51605"/>
    <lineage>
        <taxon>Eukaryota</taxon>
        <taxon>Viridiplantae</taxon>
        <taxon>Streptophyta</taxon>
        <taxon>Embryophyta</taxon>
        <taxon>Tracheophyta</taxon>
        <taxon>Spermatophyta</taxon>
        <taxon>Magnoliopsida</taxon>
        <taxon>Liliopsida</taxon>
        <taxon>Araceae</taxon>
        <taxon>Lemnoideae</taxon>
        <taxon>Spirodela</taxon>
    </lineage>
</organism>
<dbReference type="GO" id="GO:0000447">
    <property type="term" value="P:endonucleolytic cleavage in ITS1 to separate SSU-rRNA from 5.8S rRNA and LSU-rRNA from tricistronic rRNA transcript (SSU-rRNA, 5.8S rRNA, LSU-rRNA)"/>
    <property type="evidence" value="ECO:0007669"/>
    <property type="project" value="TreeGrafter"/>
</dbReference>
<evidence type="ECO:0000256" key="6">
    <source>
        <dbReference type="SAM" id="MobiDB-lite"/>
    </source>
</evidence>
<sequence>METSSAPAPVDGEVKHQVDLGNLMAFDSGHHFRSIPSDRQELKRECLEKATELVQAVANELFGLPATEDRDGPIVTLPKPTTKLPREKHMCIIVGLFAAPKTQPPTKWEEFAKMKGIKNRKKDKRVFDEQTGTWKRRHGYDRVNDDKDIPIIDAKLTDEPGEDPFSKRNAEKKQRIEKQEKNRLKNLKNASKADALPSHIQLAATALPITGTQKDLPKKASKKELENVAGMAASSTASIGKFDKKLPGEKPPKHPGKYRKFLPVVEGKGMGTQEKQQTDKILNKLLSRDASEILDVNKAVKVFNLQGDKNRKDKYSNSSKLKARKKPLKKSSKKGN</sequence>
<feature type="compositionally biased region" description="Basic residues" evidence="6">
    <location>
        <begin position="321"/>
        <end position="336"/>
    </location>
</feature>
<keyword evidence="4 5" id="KW-0539">Nucleus</keyword>
<comment type="function">
    <text evidence="5">Involved in ribosomal large subunit assembly.</text>
</comment>
<dbReference type="EMBL" id="CACRZD030000005">
    <property type="protein sequence ID" value="CAA6659694.1"/>
    <property type="molecule type" value="Genomic_DNA"/>
</dbReference>
<comment type="subcellular location">
    <subcellularLocation>
        <location evidence="1 5">Nucleus</location>
    </subcellularLocation>
</comment>
<reference evidence="7 8" key="1">
    <citation type="submission" date="2019-12" db="EMBL/GenBank/DDBJ databases">
        <authorList>
            <person name="Scholz U."/>
            <person name="Mascher M."/>
            <person name="Fiebig A."/>
        </authorList>
    </citation>
    <scope>NUCLEOTIDE SEQUENCE</scope>
</reference>
<dbReference type="PANTHER" id="PTHR17602:SF4">
    <property type="entry name" value="RIBOSOME BIOGENESIS REGULATORY PROTEIN HOMOLOG"/>
    <property type="match status" value="1"/>
</dbReference>
<keyword evidence="3 5" id="KW-0690">Ribosome biogenesis</keyword>
<feature type="region of interest" description="Disordered" evidence="6">
    <location>
        <begin position="240"/>
        <end position="259"/>
    </location>
</feature>
<evidence type="ECO:0000256" key="2">
    <source>
        <dbReference type="ARBA" id="ARBA00010077"/>
    </source>
</evidence>
<evidence type="ECO:0000256" key="1">
    <source>
        <dbReference type="ARBA" id="ARBA00004123"/>
    </source>
</evidence>
<evidence type="ECO:0000256" key="5">
    <source>
        <dbReference type="RuleBase" id="RU364132"/>
    </source>
</evidence>
<dbReference type="Pfam" id="PF04939">
    <property type="entry name" value="RRS1"/>
    <property type="match status" value="1"/>
</dbReference>